<dbReference type="InterPro" id="IPR052953">
    <property type="entry name" value="Ser-rich/MCO-related"/>
</dbReference>
<protein>
    <submittedName>
        <fullName evidence="2">Extracellular serine-rich protein</fullName>
    </submittedName>
</protein>
<proteinExistence type="predicted"/>
<comment type="caution">
    <text evidence="2">The sequence shown here is derived from an EMBL/GenBank/DDBJ whole genome shotgun (WGS) entry which is preliminary data.</text>
</comment>
<organism evidence="2 3">
    <name type="scientific">Lyophyllum shimeji</name>
    <name type="common">Hon-shimeji</name>
    <name type="synonym">Tricholoma shimeji</name>
    <dbReference type="NCBI Taxonomy" id="47721"/>
    <lineage>
        <taxon>Eukaryota</taxon>
        <taxon>Fungi</taxon>
        <taxon>Dikarya</taxon>
        <taxon>Basidiomycota</taxon>
        <taxon>Agaricomycotina</taxon>
        <taxon>Agaricomycetes</taxon>
        <taxon>Agaricomycetidae</taxon>
        <taxon>Agaricales</taxon>
        <taxon>Tricholomatineae</taxon>
        <taxon>Lyophyllaceae</taxon>
        <taxon>Lyophyllum</taxon>
    </lineage>
</organism>
<reference evidence="2" key="1">
    <citation type="submission" date="2022-07" db="EMBL/GenBank/DDBJ databases">
        <title>The genome of Lyophyllum shimeji provides insight into the initial evolution of ectomycorrhizal fungal genome.</title>
        <authorList>
            <person name="Kobayashi Y."/>
            <person name="Shibata T."/>
            <person name="Hirakawa H."/>
            <person name="Shigenobu S."/>
            <person name="Nishiyama T."/>
            <person name="Yamada A."/>
            <person name="Hasebe M."/>
            <person name="Kawaguchi M."/>
        </authorList>
    </citation>
    <scope>NUCLEOTIDE SEQUENCE</scope>
    <source>
        <strain evidence="2">AT787</strain>
    </source>
</reference>
<evidence type="ECO:0000313" key="2">
    <source>
        <dbReference type="EMBL" id="GLB43082.1"/>
    </source>
</evidence>
<dbReference type="EMBL" id="BRPK01000012">
    <property type="protein sequence ID" value="GLB43082.1"/>
    <property type="molecule type" value="Genomic_DNA"/>
</dbReference>
<feature type="signal peptide" evidence="1">
    <location>
        <begin position="1"/>
        <end position="19"/>
    </location>
</feature>
<dbReference type="AlphaFoldDB" id="A0A9P3PXJ1"/>
<dbReference type="Gene3D" id="2.60.40.420">
    <property type="entry name" value="Cupredoxins - blue copper proteins"/>
    <property type="match status" value="1"/>
</dbReference>
<evidence type="ECO:0000256" key="1">
    <source>
        <dbReference type="SAM" id="SignalP"/>
    </source>
</evidence>
<dbReference type="SUPFAM" id="SSF49503">
    <property type="entry name" value="Cupredoxins"/>
    <property type="match status" value="1"/>
</dbReference>
<feature type="chain" id="PRO_5040389447" evidence="1">
    <location>
        <begin position="20"/>
        <end position="83"/>
    </location>
</feature>
<sequence length="83" mass="8677">MVNAPALGFVLAALPAALAATIDVSVGASGKFAFDPQFVTAQPGDMVNFMFHPKNHTVTQSSFDQPCVPLAGGKNKRTRDSCP</sequence>
<evidence type="ECO:0000313" key="3">
    <source>
        <dbReference type="Proteomes" id="UP001063166"/>
    </source>
</evidence>
<dbReference type="Proteomes" id="UP001063166">
    <property type="component" value="Unassembled WGS sequence"/>
</dbReference>
<dbReference type="PANTHER" id="PTHR34883:SF15">
    <property type="entry name" value="EXTRACELLULAR SERINE-RICH PROTEIN"/>
    <property type="match status" value="1"/>
</dbReference>
<accession>A0A9P3PXJ1</accession>
<dbReference type="InterPro" id="IPR008972">
    <property type="entry name" value="Cupredoxin"/>
</dbReference>
<dbReference type="PANTHER" id="PTHR34883">
    <property type="entry name" value="SERINE-RICH PROTEIN, PUTATIVE-RELATED-RELATED"/>
    <property type="match status" value="1"/>
</dbReference>
<keyword evidence="1" id="KW-0732">Signal</keyword>
<dbReference type="OrthoDB" id="1921208at2759"/>
<name>A0A9P3PXJ1_LYOSH</name>
<keyword evidence="3" id="KW-1185">Reference proteome</keyword>
<gene>
    <name evidence="2" type="ORF">LshimejAT787_1205310</name>
</gene>